<reference evidence="2 3" key="1">
    <citation type="submission" date="2020-04" db="EMBL/GenBank/DDBJ databases">
        <title>Flammeovirgaceae bacterium KN852 isolated from deep sea.</title>
        <authorList>
            <person name="Zhang D.-C."/>
        </authorList>
    </citation>
    <scope>NUCLEOTIDE SEQUENCE [LARGE SCALE GENOMIC DNA]</scope>
    <source>
        <strain evidence="2 3">KN852</strain>
    </source>
</reference>
<comment type="caution">
    <text evidence="2">The sequence shown here is derived from an EMBL/GenBank/DDBJ whole genome shotgun (WGS) entry which is preliminary data.</text>
</comment>
<dbReference type="SUPFAM" id="SSF49299">
    <property type="entry name" value="PKD domain"/>
    <property type="match status" value="2"/>
</dbReference>
<dbReference type="PROSITE" id="PS50093">
    <property type="entry name" value="PKD"/>
    <property type="match status" value="1"/>
</dbReference>
<feature type="domain" description="PKD" evidence="1">
    <location>
        <begin position="480"/>
        <end position="547"/>
    </location>
</feature>
<gene>
    <name evidence="2" type="ORF">HH304_11765</name>
</gene>
<dbReference type="Pfam" id="PF18962">
    <property type="entry name" value="Por_Secre_tail"/>
    <property type="match status" value="1"/>
</dbReference>
<accession>A0A848J146</accession>
<dbReference type="InterPro" id="IPR013783">
    <property type="entry name" value="Ig-like_fold"/>
</dbReference>
<dbReference type="InterPro" id="IPR000601">
    <property type="entry name" value="PKD_dom"/>
</dbReference>
<dbReference type="NCBIfam" id="TIGR04183">
    <property type="entry name" value="Por_Secre_tail"/>
    <property type="match status" value="1"/>
</dbReference>
<dbReference type="AlphaFoldDB" id="A0A848J146"/>
<dbReference type="InterPro" id="IPR035986">
    <property type="entry name" value="PKD_dom_sf"/>
</dbReference>
<dbReference type="Proteomes" id="UP000559010">
    <property type="component" value="Unassembled WGS sequence"/>
</dbReference>
<dbReference type="InterPro" id="IPR026444">
    <property type="entry name" value="Secre_tail"/>
</dbReference>
<keyword evidence="3" id="KW-1185">Reference proteome</keyword>
<sequence>MRFVLISIGFLLSLTSFSQGGKLFVQGSGGEFLDQGVFCQNDTIEFYFNKPAGYSDNDEINYRLKDKTINRLYEISFEAEELGLIRGVAIIQSDYLVNNHSFAVVIPSGNNGNPDDVIASGFTLTVKETPKVQDFNLLNTSQTDNIFDNDENYVVLNGGSSTSNNPNLENYYYGDGVFETSPGSGFYRFYPTRVPVGQNTVYYQPKLNHGDITCVADPPSSIDVTINNSGSFISFDPDSKISNSNYLCVGDLRGYSTTFKFRLNDQEYESNYINVDGCKTVTNYFFTDVTQLYIYYYYNGSYHEIPVNTYTEQDVPDGYLVSGSFNIPSNIPLDIQNFRLRVKGNRRRVMSYIGPGCPAQDINDYETNSTVAYFYPKANPNPKINLSDLSGTFCKDNSKEIQISYSFNETNADHNPDTTAGNIKYSFEGGSYKIYPSNEFIPSAFPTGSYSFKYVHNEGNKDRNFCSQESSPITLKVVPLPQASTDFPLKACVGDTVEFDINGIKLDEASYVWKFGDGDSLTQAKDKRTFDRESAYSVSLKVTSKEGCVNISPTGFINVTPYPEIDFSYLGGCSEYNTKVTPQLLNSEVLQVTDIDSWEWNYINKQAKTKFYKEMVPLEDTFESNGMYNISLTATSNAGCETTITNRIFIQPVIEVFNYFETFNSDTYPGWISSGEIRSEVNSSWVKLPQFNSQNGVWATSENSGTYYNNEKSFLESPCFILDKTSLPMMDLTIASETDEQADGAIVEYTVDGGETWKKFGNKDAGIGWYNDKNLLGLPGSGINNLDQEGWTGIFDWQRAAYQLNDVKEEQIKAAQPVKFRFAFGSNGDNPIDEQLRGFAIDKFSIVERNRMMVIETFTNVNSPDYQIANDYLEELLDGKEDEVIDIRYHIPDIPGDPVYELNRKDFSAKRLHYGISESPRTVFDGEFNKDLNFLVDENDFGQTVYDRKSLITAPFDLELKKEEFTDSISLKAIITKNITIEDFEGDLVLMVGLVQKSLKVGDNEYKNILRKFIPNAGGITIEGDWPAADTSSVEVDLTWKTDYYSDLELDEDYRFVAYLFRAQDIQQTKEIVQGTYVDVDQLPQPNIITGIDDQVAEDRILVYPNPARNSIKLKWPAAKGRGLDYEIYSINGSFVSQGRLQSANEAIPVAEMPVGIYYLKIVTDDMQKPVIKRFSIMR</sequence>
<organism evidence="2 3">
    <name type="scientific">Marinigracilibium pacificum</name>
    <dbReference type="NCBI Taxonomy" id="2729599"/>
    <lineage>
        <taxon>Bacteria</taxon>
        <taxon>Pseudomonadati</taxon>
        <taxon>Bacteroidota</taxon>
        <taxon>Cytophagia</taxon>
        <taxon>Cytophagales</taxon>
        <taxon>Flammeovirgaceae</taxon>
        <taxon>Marinigracilibium</taxon>
    </lineage>
</organism>
<dbReference type="RefSeq" id="WP_169681654.1">
    <property type="nucleotide sequence ID" value="NZ_JABBNU010000006.1"/>
</dbReference>
<evidence type="ECO:0000259" key="1">
    <source>
        <dbReference type="PROSITE" id="PS50093"/>
    </source>
</evidence>
<dbReference type="Pfam" id="PF18911">
    <property type="entry name" value="PKD_4"/>
    <property type="match status" value="1"/>
</dbReference>
<evidence type="ECO:0000313" key="2">
    <source>
        <dbReference type="EMBL" id="NMM49078.1"/>
    </source>
</evidence>
<dbReference type="Gene3D" id="2.60.40.10">
    <property type="entry name" value="Immunoglobulins"/>
    <property type="match status" value="2"/>
</dbReference>
<dbReference type="EMBL" id="JABBNU010000006">
    <property type="protein sequence ID" value="NMM49078.1"/>
    <property type="molecule type" value="Genomic_DNA"/>
</dbReference>
<protein>
    <submittedName>
        <fullName evidence="2">T9SS type A sorting domain-containing protein</fullName>
    </submittedName>
</protein>
<dbReference type="Gene3D" id="2.60.120.260">
    <property type="entry name" value="Galactose-binding domain-like"/>
    <property type="match status" value="1"/>
</dbReference>
<evidence type="ECO:0000313" key="3">
    <source>
        <dbReference type="Proteomes" id="UP000559010"/>
    </source>
</evidence>
<proteinExistence type="predicted"/>
<name>A0A848J146_9BACT</name>